<dbReference type="AlphaFoldDB" id="A0A7X1G1R2"/>
<organism evidence="2 3">
    <name type="scientific">Novosphingobium piscinae</name>
    <dbReference type="NCBI Taxonomy" id="1507448"/>
    <lineage>
        <taxon>Bacteria</taxon>
        <taxon>Pseudomonadati</taxon>
        <taxon>Pseudomonadota</taxon>
        <taxon>Alphaproteobacteria</taxon>
        <taxon>Sphingomonadales</taxon>
        <taxon>Sphingomonadaceae</taxon>
        <taxon>Novosphingobium</taxon>
    </lineage>
</organism>
<gene>
    <name evidence="2" type="ORF">H7F53_14480</name>
</gene>
<sequence>MEQTIRRETTPVHLWIVGLLGLVWNGFGGYDYVMTQTDPVNYLATMGLGQESVDYMRTFPAWLTVFWALGVWGSLAGSILLLLRSRHALTAFAVSLGAFVVSQVAELVMPRPVEMDTPAMWGTVAFIAVALVGQLLYARRQSAVGVLR</sequence>
<feature type="transmembrane region" description="Helical" evidence="1">
    <location>
        <begin position="120"/>
        <end position="138"/>
    </location>
</feature>
<feature type="transmembrane region" description="Helical" evidence="1">
    <location>
        <begin position="61"/>
        <end position="82"/>
    </location>
</feature>
<comment type="caution">
    <text evidence="2">The sequence shown here is derived from an EMBL/GenBank/DDBJ whole genome shotgun (WGS) entry which is preliminary data.</text>
</comment>
<proteinExistence type="predicted"/>
<evidence type="ECO:0000313" key="3">
    <source>
        <dbReference type="Proteomes" id="UP000551327"/>
    </source>
</evidence>
<protein>
    <recommendedName>
        <fullName evidence="4">Sugar transporter</fullName>
    </recommendedName>
</protein>
<feature type="transmembrane region" description="Helical" evidence="1">
    <location>
        <begin position="12"/>
        <end position="30"/>
    </location>
</feature>
<keyword evidence="1" id="KW-1133">Transmembrane helix</keyword>
<feature type="transmembrane region" description="Helical" evidence="1">
    <location>
        <begin position="89"/>
        <end position="108"/>
    </location>
</feature>
<dbReference type="EMBL" id="JACLAX010000018">
    <property type="protein sequence ID" value="MBC2670357.1"/>
    <property type="molecule type" value="Genomic_DNA"/>
</dbReference>
<keyword evidence="3" id="KW-1185">Reference proteome</keyword>
<dbReference type="Proteomes" id="UP000551327">
    <property type="component" value="Unassembled WGS sequence"/>
</dbReference>
<reference evidence="2 3" key="1">
    <citation type="submission" date="2020-08" db="EMBL/GenBank/DDBJ databases">
        <title>The genome sequence of type strain Novosphingobium piscinae KCTC 42194.</title>
        <authorList>
            <person name="Liu Y."/>
        </authorList>
    </citation>
    <scope>NUCLEOTIDE SEQUENCE [LARGE SCALE GENOMIC DNA]</scope>
    <source>
        <strain evidence="2 3">KCTC 42194</strain>
    </source>
</reference>
<keyword evidence="1" id="KW-0472">Membrane</keyword>
<evidence type="ECO:0008006" key="4">
    <source>
        <dbReference type="Google" id="ProtNLM"/>
    </source>
</evidence>
<keyword evidence="1" id="KW-0812">Transmembrane</keyword>
<dbReference type="RefSeq" id="WP_185680220.1">
    <property type="nucleotide sequence ID" value="NZ_JACLAX010000018.1"/>
</dbReference>
<name>A0A7X1G1R2_9SPHN</name>
<accession>A0A7X1G1R2</accession>
<evidence type="ECO:0000256" key="1">
    <source>
        <dbReference type="SAM" id="Phobius"/>
    </source>
</evidence>
<evidence type="ECO:0000313" key="2">
    <source>
        <dbReference type="EMBL" id="MBC2670357.1"/>
    </source>
</evidence>